<evidence type="ECO:0000313" key="3">
    <source>
        <dbReference type="EMBL" id="EJK77834.1"/>
    </source>
</evidence>
<feature type="region of interest" description="Disordered" evidence="2">
    <location>
        <begin position="865"/>
        <end position="948"/>
    </location>
</feature>
<feature type="region of interest" description="Disordered" evidence="2">
    <location>
        <begin position="330"/>
        <end position="616"/>
    </location>
</feature>
<accession>K3W4F2</accession>
<reference evidence="3 4" key="1">
    <citation type="journal article" date="2012" name="Genome Biol.">
        <title>Genome and low-iron response of an oceanic diatom adapted to chronic iron limitation.</title>
        <authorList>
            <person name="Lommer M."/>
            <person name="Specht M."/>
            <person name="Roy A.S."/>
            <person name="Kraemer L."/>
            <person name="Andreson R."/>
            <person name="Gutowska M.A."/>
            <person name="Wolf J."/>
            <person name="Bergner S.V."/>
            <person name="Schilhabel M.B."/>
            <person name="Klostermeier U.C."/>
            <person name="Beiko R.G."/>
            <person name="Rosenstiel P."/>
            <person name="Hippler M."/>
            <person name="Laroche J."/>
        </authorList>
    </citation>
    <scope>NUCLEOTIDE SEQUENCE [LARGE SCALE GENOMIC DNA]</scope>
    <source>
        <strain evidence="3 4">CCMP1005</strain>
    </source>
</reference>
<feature type="compositionally biased region" description="Polar residues" evidence="2">
    <location>
        <begin position="597"/>
        <end position="608"/>
    </location>
</feature>
<dbReference type="OrthoDB" id="10692405at2759"/>
<feature type="region of interest" description="Disordered" evidence="2">
    <location>
        <begin position="295"/>
        <end position="315"/>
    </location>
</feature>
<feature type="coiled-coil region" evidence="1">
    <location>
        <begin position="1116"/>
        <end position="1146"/>
    </location>
</feature>
<feature type="compositionally biased region" description="Low complexity" evidence="2">
    <location>
        <begin position="742"/>
        <end position="755"/>
    </location>
</feature>
<feature type="non-terminal residue" evidence="3">
    <location>
        <position position="1"/>
    </location>
</feature>
<dbReference type="OMA" id="EFCAPHY"/>
<feature type="compositionally biased region" description="Polar residues" evidence="2">
    <location>
        <begin position="576"/>
        <end position="586"/>
    </location>
</feature>
<gene>
    <name evidence="3" type="ORF">THAOC_00307</name>
</gene>
<feature type="compositionally biased region" description="Basic and acidic residues" evidence="2">
    <location>
        <begin position="718"/>
        <end position="727"/>
    </location>
</feature>
<dbReference type="Proteomes" id="UP000266841">
    <property type="component" value="Unassembled WGS sequence"/>
</dbReference>
<feature type="region of interest" description="Disordered" evidence="2">
    <location>
        <begin position="985"/>
        <end position="1008"/>
    </location>
</feature>
<feature type="compositionally biased region" description="Basic and acidic residues" evidence="2">
    <location>
        <begin position="1046"/>
        <end position="1057"/>
    </location>
</feature>
<feature type="region of interest" description="Disordered" evidence="2">
    <location>
        <begin position="1229"/>
        <end position="1248"/>
    </location>
</feature>
<sequence>EAERLEKERIEAAARLEQERLEAERLEKERIEAAARLDQERLEAERLEKERIEAAARLEQERLEAERLEKEQQRLEAEKVEAQRLEAERLEQERIAVEEAERLARLAREEERRLEDRWKETIDGGARPPSRLDSLRGAFLAAGSLMRSSAAAGPRLRGAADDGGDHGGHTSVADSFDTAMCSMDATGNTVDGYPGARDGTADGEEARAAERRESLSISNELSDIIVRSGGVRGDESRNGEVVDDVDNLEDFVNGIVSAVDGDESHDFGVEGENEGGDGYLDSPLQEIEINIFKEQPRGCGEGGEETTAESPAKEVDILDRMQSYMNKVEIGASSSPESSAEQSPAEAQSLSASCAGGEDKSPKPNDESEAAPSEDAVVSEPEESPVSPPHSSPNLQDVSMVSESMFMPNMSPVESPGVDVPPPAEASAPSEQATSTMLDESSTEEETDELAFFPDIVSSVQPKVAARPLAKKQTVQARPTADQKKAVSGPSSYRKRSPSFGSAYSNSKPAAAAKPKPTKTTPSSRLMSARSTKSSGDMAVRQPRKVSSATLKRRSRLSTSAVTNATTTTVRPPTGRKSNPLWSPPSSMKPARKRPKQSPTSLQASSSADAVVEDNAESGAADMSLTLMDMTLNDIDSPVEKKSALVTDAKPQQADPEKKSVRTARVDAGKRSAPPPRGKENNTCNGLSRSDSMRQSLVNMTRTRREMKSNLPVPKKGYSKERLERLSKPRKHSVAPPRGGNSVSSRSTARSRASSKQGPPSFLSRTNQSRPAAKSTAELEAEEMRKVKPFKASKILGNPAEVRSRFMNPRPSQPSRQEKDSPSKYRPAATRPPSNFTRESVLLRTTPVRKKVSTFGESMVQYLNNGLRGVPSPSISPSKRGQLTKPRTPKLLSRSTHSSAVKSTEEIELEECRRQFRANPMPGGSSYRSTSLNRRTTTSARLTRSSEEIEMDECHKQFRAKPLPDPVSRSSLRRETVRHELPRNLTTPVPFNLHTNLRDTRPVPPSTDEVELSRQFKARPMPNSTTSSGSSFALPLHIRSQQQCEQSRKRSEARHDSNPVSYFKAKPVPKTTYEAKPVEMKTARHLTQPRPPRLSLGARAIGRRMYNDAAEEWRESEDAAKELDEMQKKEQEEEEIRMKRQTYLEDGGLCFKARQISIDKAIQFIRLLIGTDHAAARPSLRPARGEDPEAVSVRAAGETQAEVRQMDAHMAAGETERYGGIEIVQVTTWASDPSDDRTSSFRLRPGVD</sequence>
<evidence type="ECO:0000313" key="4">
    <source>
        <dbReference type="Proteomes" id="UP000266841"/>
    </source>
</evidence>
<keyword evidence="4" id="KW-1185">Reference proteome</keyword>
<evidence type="ECO:0000256" key="1">
    <source>
        <dbReference type="SAM" id="Coils"/>
    </source>
</evidence>
<feature type="compositionally biased region" description="Polar residues" evidence="2">
    <location>
        <begin position="525"/>
        <end position="535"/>
    </location>
</feature>
<feature type="compositionally biased region" description="Polar residues" evidence="2">
    <location>
        <begin position="893"/>
        <end position="902"/>
    </location>
</feature>
<feature type="coiled-coil region" evidence="1">
    <location>
        <begin position="2"/>
        <end position="117"/>
    </location>
</feature>
<feature type="region of interest" description="Disordered" evidence="2">
    <location>
        <begin position="1039"/>
        <end position="1064"/>
    </location>
</feature>
<feature type="region of interest" description="Disordered" evidence="2">
    <location>
        <begin position="188"/>
        <end position="214"/>
    </location>
</feature>
<feature type="compositionally biased region" description="Basic and acidic residues" evidence="2">
    <location>
        <begin position="204"/>
        <end position="214"/>
    </location>
</feature>
<dbReference type="eggNOG" id="ENOG502QYPG">
    <property type="taxonomic scope" value="Eukaryota"/>
</dbReference>
<feature type="region of interest" description="Disordered" evidence="2">
    <location>
        <begin position="642"/>
        <end position="842"/>
    </location>
</feature>
<name>K3W4F2_THAOC</name>
<feature type="compositionally biased region" description="Basic and acidic residues" evidence="2">
    <location>
        <begin position="357"/>
        <end position="366"/>
    </location>
</feature>
<protein>
    <submittedName>
        <fullName evidence="3">Uncharacterized protein</fullName>
    </submittedName>
</protein>
<comment type="caution">
    <text evidence="3">The sequence shown here is derived from an EMBL/GenBank/DDBJ whole genome shotgun (WGS) entry which is preliminary data.</text>
</comment>
<feature type="compositionally biased region" description="Polar residues" evidence="2">
    <location>
        <begin position="681"/>
        <end position="701"/>
    </location>
</feature>
<feature type="compositionally biased region" description="Basic and acidic residues" evidence="2">
    <location>
        <begin position="655"/>
        <end position="670"/>
    </location>
</feature>
<feature type="compositionally biased region" description="Low complexity" evidence="2">
    <location>
        <begin position="507"/>
        <end position="524"/>
    </location>
</feature>
<organism evidence="3 4">
    <name type="scientific">Thalassiosira oceanica</name>
    <name type="common">Marine diatom</name>
    <dbReference type="NCBI Taxonomy" id="159749"/>
    <lineage>
        <taxon>Eukaryota</taxon>
        <taxon>Sar</taxon>
        <taxon>Stramenopiles</taxon>
        <taxon>Ochrophyta</taxon>
        <taxon>Bacillariophyta</taxon>
        <taxon>Coscinodiscophyceae</taxon>
        <taxon>Thalassiosirophycidae</taxon>
        <taxon>Thalassiosirales</taxon>
        <taxon>Thalassiosiraceae</taxon>
        <taxon>Thalassiosira</taxon>
    </lineage>
</organism>
<feature type="compositionally biased region" description="Polar residues" evidence="2">
    <location>
        <begin position="985"/>
        <end position="995"/>
    </location>
</feature>
<dbReference type="AlphaFoldDB" id="K3W4F2"/>
<proteinExistence type="predicted"/>
<dbReference type="EMBL" id="AGNL01000340">
    <property type="protein sequence ID" value="EJK77834.1"/>
    <property type="molecule type" value="Genomic_DNA"/>
</dbReference>
<feature type="compositionally biased region" description="Low complexity" evidence="2">
    <location>
        <begin position="332"/>
        <end position="353"/>
    </location>
</feature>
<feature type="compositionally biased region" description="Low complexity" evidence="2">
    <location>
        <begin position="558"/>
        <end position="573"/>
    </location>
</feature>
<feature type="compositionally biased region" description="Low complexity" evidence="2">
    <location>
        <begin position="925"/>
        <end position="943"/>
    </location>
</feature>
<keyword evidence="1" id="KW-0175">Coiled coil</keyword>
<evidence type="ECO:0000256" key="2">
    <source>
        <dbReference type="SAM" id="MobiDB-lite"/>
    </source>
</evidence>
<feature type="compositionally biased region" description="Basic and acidic residues" evidence="2">
    <location>
        <begin position="1234"/>
        <end position="1248"/>
    </location>
</feature>